<evidence type="ECO:0000259" key="1">
    <source>
        <dbReference type="Pfam" id="PF14667"/>
    </source>
</evidence>
<dbReference type="AlphaFoldDB" id="A0A1F5H599"/>
<dbReference type="Pfam" id="PF14667">
    <property type="entry name" value="Polysacc_synt_C"/>
    <property type="match status" value="1"/>
</dbReference>
<gene>
    <name evidence="2" type="ORF">A3B54_01615</name>
</gene>
<dbReference type="InterPro" id="IPR029303">
    <property type="entry name" value="CapF_C"/>
</dbReference>
<reference evidence="2 3" key="1">
    <citation type="journal article" date="2016" name="Nat. Commun.">
        <title>Thousands of microbial genomes shed light on interconnected biogeochemical processes in an aquifer system.</title>
        <authorList>
            <person name="Anantharaman K."/>
            <person name="Brown C.T."/>
            <person name="Hug L.A."/>
            <person name="Sharon I."/>
            <person name="Castelle C.J."/>
            <person name="Probst A.J."/>
            <person name="Thomas B.C."/>
            <person name="Singh A."/>
            <person name="Wilkins M.J."/>
            <person name="Karaoz U."/>
            <person name="Brodie E.L."/>
            <person name="Williams K.H."/>
            <person name="Hubbard S.S."/>
            <person name="Banfield J.F."/>
        </authorList>
    </citation>
    <scope>NUCLEOTIDE SEQUENCE [LARGE SCALE GENOMIC DNA]</scope>
</reference>
<evidence type="ECO:0000313" key="3">
    <source>
        <dbReference type="Proteomes" id="UP000177039"/>
    </source>
</evidence>
<sequence>MFKRRWLDLKPKIILLNLDVKKDDRGVLAEISPVLKNRLKHMFMATILPGKTRGNHYHKHKTEWILVLEGKVLVTLVDAKNKKQNQIELTGLTPQLLEVVPHTSVKISNHTKRKAIILVIVDEAFNLHDPDVWQLTLSYSTPSLKDDP</sequence>
<comment type="caution">
    <text evidence="2">The sequence shown here is derived from an EMBL/GenBank/DDBJ whole genome shotgun (WGS) entry which is preliminary data.</text>
</comment>
<name>A0A1F5H599_9BACT</name>
<dbReference type="SUPFAM" id="SSF51182">
    <property type="entry name" value="RmlC-like cupins"/>
    <property type="match status" value="1"/>
</dbReference>
<dbReference type="InterPro" id="IPR011051">
    <property type="entry name" value="RmlC_Cupin_sf"/>
</dbReference>
<accession>A0A1F5H599</accession>
<feature type="domain" description="Capsular polysaccharide assembling protein CapF C-terminal" evidence="1">
    <location>
        <begin position="22"/>
        <end position="132"/>
    </location>
</feature>
<protein>
    <recommendedName>
        <fullName evidence="1">Capsular polysaccharide assembling protein CapF C-terminal domain-containing protein</fullName>
    </recommendedName>
</protein>
<dbReference type="Gene3D" id="2.60.120.10">
    <property type="entry name" value="Jelly Rolls"/>
    <property type="match status" value="1"/>
</dbReference>
<proteinExistence type="predicted"/>
<dbReference type="Proteomes" id="UP000177039">
    <property type="component" value="Unassembled WGS sequence"/>
</dbReference>
<evidence type="ECO:0000313" key="2">
    <source>
        <dbReference type="EMBL" id="OGD99248.1"/>
    </source>
</evidence>
<dbReference type="EMBL" id="MFBT01000021">
    <property type="protein sequence ID" value="OGD99248.1"/>
    <property type="molecule type" value="Genomic_DNA"/>
</dbReference>
<organism evidence="2 3">
    <name type="scientific">Candidatus Curtissbacteria bacterium RIFCSPLOWO2_01_FULL_42_50</name>
    <dbReference type="NCBI Taxonomy" id="1797730"/>
    <lineage>
        <taxon>Bacteria</taxon>
        <taxon>Candidatus Curtissiibacteriota</taxon>
    </lineage>
</organism>
<dbReference type="InterPro" id="IPR014710">
    <property type="entry name" value="RmlC-like_jellyroll"/>
</dbReference>